<sequence>MHTAKKCFVSQGIKLSAEVKPVVPKHEEVTVSWSEPSEAFPRYLTTCCPLVQEPSLDNHHCLFNSSFVTFLLCV</sequence>
<protein>
    <submittedName>
        <fullName evidence="1">Uncharacterized protein</fullName>
    </submittedName>
</protein>
<accession>A0A8B9GFZ7</accession>
<dbReference type="Ensembl" id="ENSACOT00000025468.1">
    <property type="protein sequence ID" value="ENSACOP00000024626.1"/>
    <property type="gene ID" value="ENSACOG00000016537.1"/>
</dbReference>
<reference evidence="1" key="1">
    <citation type="submission" date="2025-08" db="UniProtKB">
        <authorList>
            <consortium name="Ensembl"/>
        </authorList>
    </citation>
    <scope>IDENTIFICATION</scope>
</reference>
<dbReference type="Proteomes" id="UP000694522">
    <property type="component" value="Unplaced"/>
</dbReference>
<keyword evidence="2" id="KW-1185">Reference proteome</keyword>
<evidence type="ECO:0000313" key="2">
    <source>
        <dbReference type="Proteomes" id="UP000694522"/>
    </source>
</evidence>
<name>A0A8B9GFZ7_9PSIT</name>
<organism evidence="1 2">
    <name type="scientific">Amazona collaria</name>
    <name type="common">yellow-billed parrot</name>
    <dbReference type="NCBI Taxonomy" id="241587"/>
    <lineage>
        <taxon>Eukaryota</taxon>
        <taxon>Metazoa</taxon>
        <taxon>Chordata</taxon>
        <taxon>Craniata</taxon>
        <taxon>Vertebrata</taxon>
        <taxon>Euteleostomi</taxon>
        <taxon>Archelosauria</taxon>
        <taxon>Archosauria</taxon>
        <taxon>Dinosauria</taxon>
        <taxon>Saurischia</taxon>
        <taxon>Theropoda</taxon>
        <taxon>Coelurosauria</taxon>
        <taxon>Aves</taxon>
        <taxon>Neognathae</taxon>
        <taxon>Neoaves</taxon>
        <taxon>Telluraves</taxon>
        <taxon>Australaves</taxon>
        <taxon>Psittaciformes</taxon>
        <taxon>Psittacidae</taxon>
        <taxon>Amazona</taxon>
    </lineage>
</organism>
<proteinExistence type="predicted"/>
<reference evidence="1" key="2">
    <citation type="submission" date="2025-09" db="UniProtKB">
        <authorList>
            <consortium name="Ensembl"/>
        </authorList>
    </citation>
    <scope>IDENTIFICATION</scope>
</reference>
<dbReference type="AlphaFoldDB" id="A0A8B9GFZ7"/>
<evidence type="ECO:0000313" key="1">
    <source>
        <dbReference type="Ensembl" id="ENSACOP00000024626.1"/>
    </source>
</evidence>